<feature type="compositionally biased region" description="Basic residues" evidence="1">
    <location>
        <begin position="200"/>
        <end position="212"/>
    </location>
</feature>
<reference evidence="2" key="1">
    <citation type="submission" date="2022-10" db="EMBL/GenBank/DDBJ databases">
        <title>Tapping the CABI collections for fungal endophytes: first genome assemblies for Collariella, Neodidymelliopsis, Ascochyta clinopodiicola, Didymella pomorum, Didymosphaeria variabile, Neocosmospora piperis and Neocucurbitaria cava.</title>
        <authorList>
            <person name="Hill R."/>
        </authorList>
    </citation>
    <scope>NUCLEOTIDE SEQUENCE</scope>
    <source>
        <strain evidence="2">IMI 356815</strain>
    </source>
</reference>
<evidence type="ECO:0000313" key="2">
    <source>
        <dbReference type="EMBL" id="KAJ4353299.1"/>
    </source>
</evidence>
<organism evidence="2 3">
    <name type="scientific">Didymosphaeria variabile</name>
    <dbReference type="NCBI Taxonomy" id="1932322"/>
    <lineage>
        <taxon>Eukaryota</taxon>
        <taxon>Fungi</taxon>
        <taxon>Dikarya</taxon>
        <taxon>Ascomycota</taxon>
        <taxon>Pezizomycotina</taxon>
        <taxon>Dothideomycetes</taxon>
        <taxon>Pleosporomycetidae</taxon>
        <taxon>Pleosporales</taxon>
        <taxon>Massarineae</taxon>
        <taxon>Didymosphaeriaceae</taxon>
        <taxon>Didymosphaeria</taxon>
    </lineage>
</organism>
<dbReference type="GeneID" id="80908556"/>
<comment type="caution">
    <text evidence="2">The sequence shown here is derived from an EMBL/GenBank/DDBJ whole genome shotgun (WGS) entry which is preliminary data.</text>
</comment>
<dbReference type="OrthoDB" id="5397330at2759"/>
<sequence length="241" mass="26907">MPIRNPFRRTPGAEVVDDAKHDNDAGTKPLQIKEPTEYKLSEINDSGVYLPPSPTEKPTFWHSKSNVSTTSSNHRSLLSENEPFSISRESFDSYRRSFDISARSPIPDCLDPRTRQSLDARRSLDTRRSLDVRRSRAPPRASLQERRPGSSTNEGVPEEGGFEDVGLNDEPKPQPKKRGIFSRFGDNHDADVAKEDKPASHHHFTFTGRKRAQSGGQGSEMKSMSKPSTPQPPTAEAVEAR</sequence>
<feature type="compositionally biased region" description="Basic and acidic residues" evidence="1">
    <location>
        <begin position="185"/>
        <end position="199"/>
    </location>
</feature>
<accession>A0A9W8XKQ4</accession>
<dbReference type="EMBL" id="JAPEUX010000004">
    <property type="protein sequence ID" value="KAJ4353299.1"/>
    <property type="molecule type" value="Genomic_DNA"/>
</dbReference>
<dbReference type="AlphaFoldDB" id="A0A9W8XKQ4"/>
<evidence type="ECO:0000313" key="3">
    <source>
        <dbReference type="Proteomes" id="UP001140513"/>
    </source>
</evidence>
<feature type="region of interest" description="Disordered" evidence="1">
    <location>
        <begin position="102"/>
        <end position="241"/>
    </location>
</feature>
<gene>
    <name evidence="2" type="ORF">N0V89_005026</name>
</gene>
<dbReference type="RefSeq" id="XP_056071073.1">
    <property type="nucleotide sequence ID" value="XM_056213806.1"/>
</dbReference>
<feature type="compositionally biased region" description="Polar residues" evidence="1">
    <location>
        <begin position="62"/>
        <end position="86"/>
    </location>
</feature>
<evidence type="ECO:0000256" key="1">
    <source>
        <dbReference type="SAM" id="MobiDB-lite"/>
    </source>
</evidence>
<name>A0A9W8XKQ4_9PLEO</name>
<feature type="region of interest" description="Disordered" evidence="1">
    <location>
        <begin position="44"/>
        <end position="86"/>
    </location>
</feature>
<keyword evidence="3" id="KW-1185">Reference proteome</keyword>
<feature type="compositionally biased region" description="Basic and acidic residues" evidence="1">
    <location>
        <begin position="110"/>
        <end position="134"/>
    </location>
</feature>
<protein>
    <recommendedName>
        <fullName evidence="4">Pal1-domain-containing protein</fullName>
    </recommendedName>
</protein>
<proteinExistence type="predicted"/>
<dbReference type="Proteomes" id="UP001140513">
    <property type="component" value="Unassembled WGS sequence"/>
</dbReference>
<feature type="region of interest" description="Disordered" evidence="1">
    <location>
        <begin position="1"/>
        <end position="32"/>
    </location>
</feature>
<evidence type="ECO:0008006" key="4">
    <source>
        <dbReference type="Google" id="ProtNLM"/>
    </source>
</evidence>